<dbReference type="SUPFAM" id="SSF47954">
    <property type="entry name" value="Cyclin-like"/>
    <property type="match status" value="1"/>
</dbReference>
<dbReference type="OrthoDB" id="306099at2759"/>
<dbReference type="Gene3D" id="1.10.472.10">
    <property type="entry name" value="Cyclin-like"/>
    <property type="match status" value="1"/>
</dbReference>
<dbReference type="InterPro" id="IPR006671">
    <property type="entry name" value="Cyclin_N"/>
</dbReference>
<dbReference type="Pfam" id="PF00134">
    <property type="entry name" value="Cyclin_N"/>
    <property type="match status" value="1"/>
</dbReference>
<protein>
    <recommendedName>
        <fullName evidence="1">Cyclin N-terminal domain-containing protein</fullName>
    </recommendedName>
</protein>
<dbReference type="EMBL" id="JWZX01002862">
    <property type="protein sequence ID" value="KOO26361.1"/>
    <property type="molecule type" value="Genomic_DNA"/>
</dbReference>
<evidence type="ECO:0000313" key="3">
    <source>
        <dbReference type="Proteomes" id="UP000037460"/>
    </source>
</evidence>
<dbReference type="AlphaFoldDB" id="A0A0M0JIC4"/>
<proteinExistence type="predicted"/>
<feature type="domain" description="Cyclin N-terminal" evidence="1">
    <location>
        <begin position="1"/>
        <end position="52"/>
    </location>
</feature>
<dbReference type="Proteomes" id="UP000037460">
    <property type="component" value="Unassembled WGS sequence"/>
</dbReference>
<reference evidence="3" key="1">
    <citation type="journal article" date="2015" name="PLoS Genet.">
        <title>Genome Sequence and Transcriptome Analyses of Chrysochromulina tobin: Metabolic Tools for Enhanced Algal Fitness in the Prominent Order Prymnesiales (Haptophyceae).</title>
        <authorList>
            <person name="Hovde B.T."/>
            <person name="Deodato C.R."/>
            <person name="Hunsperger H.M."/>
            <person name="Ryken S.A."/>
            <person name="Yost W."/>
            <person name="Jha R.K."/>
            <person name="Patterson J."/>
            <person name="Monnat R.J. Jr."/>
            <person name="Barlow S.B."/>
            <person name="Starkenburg S.R."/>
            <person name="Cattolico R.A."/>
        </authorList>
    </citation>
    <scope>NUCLEOTIDE SEQUENCE</scope>
    <source>
        <strain evidence="3">CCMP291</strain>
    </source>
</reference>
<name>A0A0M0JIC4_9EUKA</name>
<gene>
    <name evidence="2" type="ORF">Ctob_005774</name>
</gene>
<accession>A0A0M0JIC4</accession>
<dbReference type="InterPro" id="IPR036915">
    <property type="entry name" value="Cyclin-like_sf"/>
</dbReference>
<comment type="caution">
    <text evidence="2">The sequence shown here is derived from an EMBL/GenBank/DDBJ whole genome shotgun (WGS) entry which is preliminary data.</text>
</comment>
<sequence>MIASTCLLIAAKFFDRKLPPLSELAIVHNHAVSVEQFMHQEMVILEALEWKLHVILPHALIEPLKTCLPDAPFDLAIDERITFFIDLSVYGYSLKRYTQAEILGGSMLAAWKFSNESVACDYFLPAMADACATCEDSLQHCANELVEYYHVCFPDAAKMIPQPIEPGTEGPVQLVEFTDLFPGLPLLGTCASLPPAAAPVPLDRADSTATLLSTLGEAEDVLQGLADARALAANGNPMEPDDSRDSPCAITVEIADERLFAPVESVASAGACEERSETPTDIFTKDFRAEPAHAKATKAVPPFQPAAAAKRFDDTGMLAPVGLKRAREGADGNVFAAVENDC</sequence>
<keyword evidence="3" id="KW-1185">Reference proteome</keyword>
<organism evidence="2 3">
    <name type="scientific">Chrysochromulina tobinii</name>
    <dbReference type="NCBI Taxonomy" id="1460289"/>
    <lineage>
        <taxon>Eukaryota</taxon>
        <taxon>Haptista</taxon>
        <taxon>Haptophyta</taxon>
        <taxon>Prymnesiophyceae</taxon>
        <taxon>Prymnesiales</taxon>
        <taxon>Chrysochromulinaceae</taxon>
        <taxon>Chrysochromulina</taxon>
    </lineage>
</organism>
<evidence type="ECO:0000259" key="1">
    <source>
        <dbReference type="Pfam" id="PF00134"/>
    </source>
</evidence>
<evidence type="ECO:0000313" key="2">
    <source>
        <dbReference type="EMBL" id="KOO26361.1"/>
    </source>
</evidence>